<accession>A0ABR8XGB6</accession>
<gene>
    <name evidence="2" type="ORF">H9636_16610</name>
</gene>
<protein>
    <recommendedName>
        <fullName evidence="1">Cysteine-rich CPCC domain-containing protein</fullName>
    </recommendedName>
</protein>
<dbReference type="EMBL" id="JACSQA010000034">
    <property type="protein sequence ID" value="MBD8028268.1"/>
    <property type="molecule type" value="Genomic_DNA"/>
</dbReference>
<name>A0ABR8XGB6_9BACL</name>
<dbReference type="InterPro" id="IPR025983">
    <property type="entry name" value="Cys_rich_CPCC"/>
</dbReference>
<keyword evidence="3" id="KW-1185">Reference proteome</keyword>
<dbReference type="Pfam" id="PF14206">
    <property type="entry name" value="Cys_rich_CPCC"/>
    <property type="match status" value="1"/>
</dbReference>
<evidence type="ECO:0000259" key="1">
    <source>
        <dbReference type="Pfam" id="PF14206"/>
    </source>
</evidence>
<evidence type="ECO:0000313" key="2">
    <source>
        <dbReference type="EMBL" id="MBD8028268.1"/>
    </source>
</evidence>
<feature type="domain" description="Cysteine-rich CPCC" evidence="1">
    <location>
        <begin position="4"/>
        <end position="32"/>
    </location>
</feature>
<proteinExistence type="predicted"/>
<comment type="caution">
    <text evidence="2">The sequence shown here is derived from an EMBL/GenBank/DDBJ whole genome shotgun (WGS) entry which is preliminary data.</text>
</comment>
<dbReference type="Proteomes" id="UP000640930">
    <property type="component" value="Unassembled WGS sequence"/>
</dbReference>
<organism evidence="2 3">
    <name type="scientific">Ureibacillus galli</name>
    <dbReference type="NCBI Taxonomy" id="2762222"/>
    <lineage>
        <taxon>Bacteria</taxon>
        <taxon>Bacillati</taxon>
        <taxon>Bacillota</taxon>
        <taxon>Bacilli</taxon>
        <taxon>Bacillales</taxon>
        <taxon>Caryophanaceae</taxon>
        <taxon>Ureibacillus</taxon>
    </lineage>
</organism>
<reference evidence="2 3" key="1">
    <citation type="submission" date="2020-08" db="EMBL/GenBank/DDBJ databases">
        <title>A Genomic Blueprint of the Chicken Gut Microbiome.</title>
        <authorList>
            <person name="Gilroy R."/>
            <person name="Ravi A."/>
            <person name="Getino M."/>
            <person name="Pursley I."/>
            <person name="Horton D.L."/>
            <person name="Alikhan N.-F."/>
            <person name="Baker D."/>
            <person name="Gharbi K."/>
            <person name="Hall N."/>
            <person name="Watson M."/>
            <person name="Adriaenssens E.M."/>
            <person name="Foster-Nyarko E."/>
            <person name="Jarju S."/>
            <person name="Secka A."/>
            <person name="Antonio M."/>
            <person name="Oren A."/>
            <person name="Chaudhuri R."/>
            <person name="La Ragione R.M."/>
            <person name="Hildebrand F."/>
            <person name="Pallen M.J."/>
        </authorList>
    </citation>
    <scope>NUCLEOTIDE SEQUENCE [LARGE SCALE GENOMIC DNA]</scope>
    <source>
        <strain evidence="2 3">Re31</strain>
    </source>
</reference>
<sequence>MIASLRQAQKNFIEFGACEERCIEFVRKPNKQDEKDVQWKRLV</sequence>
<evidence type="ECO:0000313" key="3">
    <source>
        <dbReference type="Proteomes" id="UP000640930"/>
    </source>
</evidence>